<feature type="domain" description="Peptidase M16 C-terminal" evidence="10">
    <location>
        <begin position="95"/>
        <end position="264"/>
    </location>
</feature>
<keyword evidence="3" id="KW-0645">Protease</keyword>
<dbReference type="PANTHER" id="PTHR11851:SF149">
    <property type="entry name" value="GH01077P"/>
    <property type="match status" value="1"/>
</dbReference>
<evidence type="ECO:0000256" key="4">
    <source>
        <dbReference type="ARBA" id="ARBA00022723"/>
    </source>
</evidence>
<evidence type="ECO:0000256" key="1">
    <source>
        <dbReference type="ARBA" id="ARBA00001947"/>
    </source>
</evidence>
<dbReference type="EMBL" id="LIAE01007230">
    <property type="protein sequence ID" value="PAV80660.1"/>
    <property type="molecule type" value="Genomic_DNA"/>
</dbReference>
<keyword evidence="4" id="KW-0479">Metal-binding</keyword>
<dbReference type="GO" id="GO:0046872">
    <property type="term" value="F:metal ion binding"/>
    <property type="evidence" value="ECO:0007669"/>
    <property type="project" value="UniProtKB-KW"/>
</dbReference>
<dbReference type="EMBL" id="LIAE01007230">
    <property type="protein sequence ID" value="PAV80659.1"/>
    <property type="molecule type" value="Genomic_DNA"/>
</dbReference>
<comment type="caution">
    <text evidence="11">The sequence shown here is derived from an EMBL/GenBank/DDBJ whole genome shotgun (WGS) entry which is preliminary data.</text>
</comment>
<proteinExistence type="predicted"/>
<dbReference type="GO" id="GO:0005739">
    <property type="term" value="C:mitochondrion"/>
    <property type="evidence" value="ECO:0007669"/>
    <property type="project" value="UniProtKB-SubCell"/>
</dbReference>
<dbReference type="InterPro" id="IPR011249">
    <property type="entry name" value="Metalloenz_LuxS/M16"/>
</dbReference>
<evidence type="ECO:0000256" key="2">
    <source>
        <dbReference type="ARBA" id="ARBA00004173"/>
    </source>
</evidence>
<dbReference type="InterPro" id="IPR007863">
    <property type="entry name" value="Peptidase_M16_C"/>
</dbReference>
<evidence type="ECO:0000256" key="5">
    <source>
        <dbReference type="ARBA" id="ARBA00022801"/>
    </source>
</evidence>
<dbReference type="SUPFAM" id="SSF63411">
    <property type="entry name" value="LuxS/MPP-like metallohydrolase"/>
    <property type="match status" value="2"/>
</dbReference>
<evidence type="ECO:0000259" key="9">
    <source>
        <dbReference type="Pfam" id="PF00675"/>
    </source>
</evidence>
<evidence type="ECO:0000256" key="8">
    <source>
        <dbReference type="ARBA" id="ARBA00023128"/>
    </source>
</evidence>
<dbReference type="GO" id="GO:0006627">
    <property type="term" value="P:protein processing involved in protein targeting to mitochondrion"/>
    <property type="evidence" value="ECO:0007669"/>
    <property type="project" value="TreeGrafter"/>
</dbReference>
<keyword evidence="8" id="KW-0496">Mitochondrion</keyword>
<keyword evidence="12" id="KW-1185">Reference proteome</keyword>
<protein>
    <recommendedName>
        <fullName evidence="13">Peptidase M16 C-terminal domain-containing protein</fullName>
    </recommendedName>
</protein>
<dbReference type="PANTHER" id="PTHR11851">
    <property type="entry name" value="METALLOPROTEASE"/>
    <property type="match status" value="1"/>
</dbReference>
<dbReference type="AlphaFoldDB" id="A0A2A2L3C8"/>
<evidence type="ECO:0000313" key="12">
    <source>
        <dbReference type="Proteomes" id="UP000218231"/>
    </source>
</evidence>
<name>A0A2A2L3C8_9BILA</name>
<gene>
    <name evidence="11" type="ORF">WR25_12767</name>
</gene>
<organism evidence="11 12">
    <name type="scientific">Diploscapter pachys</name>
    <dbReference type="NCBI Taxonomy" id="2018661"/>
    <lineage>
        <taxon>Eukaryota</taxon>
        <taxon>Metazoa</taxon>
        <taxon>Ecdysozoa</taxon>
        <taxon>Nematoda</taxon>
        <taxon>Chromadorea</taxon>
        <taxon>Rhabditida</taxon>
        <taxon>Rhabditina</taxon>
        <taxon>Rhabditomorpha</taxon>
        <taxon>Rhabditoidea</taxon>
        <taxon>Rhabditidae</taxon>
        <taxon>Diploscapter</taxon>
    </lineage>
</organism>
<evidence type="ECO:0000313" key="11">
    <source>
        <dbReference type="EMBL" id="PAV80659.1"/>
    </source>
</evidence>
<dbReference type="GO" id="GO:0004222">
    <property type="term" value="F:metalloendopeptidase activity"/>
    <property type="evidence" value="ECO:0007669"/>
    <property type="project" value="TreeGrafter"/>
</dbReference>
<dbReference type="Proteomes" id="UP000218231">
    <property type="component" value="Unassembled WGS sequence"/>
</dbReference>
<evidence type="ECO:0000259" key="10">
    <source>
        <dbReference type="Pfam" id="PF05193"/>
    </source>
</evidence>
<feature type="non-terminal residue" evidence="11">
    <location>
        <position position="267"/>
    </location>
</feature>
<evidence type="ECO:0000256" key="6">
    <source>
        <dbReference type="ARBA" id="ARBA00022833"/>
    </source>
</evidence>
<accession>A0A2A2L3C8</accession>
<dbReference type="InterPro" id="IPR050361">
    <property type="entry name" value="MPP/UQCRC_Complex"/>
</dbReference>
<dbReference type="InterPro" id="IPR011765">
    <property type="entry name" value="Pept_M16_N"/>
</dbReference>
<sequence>MGAHLNAYTSREQTVYYAKCFSGDIERSVEILSDILLHSKFNKRDIESERGVILREMQEVEQNMQEVVFDHLHSGVFEGNPLSMTILGPEENIQSINRDDLTNYIQTHYRSGRMVLAAAGGVNHDELIKYSEKYFGEVSRGDASSQFIPAVFTPCQLKFRVNDMGFVYGALVVRGLSWTHQDNLSLMVANILLGEYDRSRGLGVTAPSRLARRIGNHPGVQSFMNFSTCYKDTGLNGIYFVTSPDSAPQLIDAVTEEWKWLAEGIFI</sequence>
<feature type="domain" description="Peptidase M16 N-terminal" evidence="9">
    <location>
        <begin position="1"/>
        <end position="90"/>
    </location>
</feature>
<comment type="cofactor">
    <cofactor evidence="1">
        <name>Zn(2+)</name>
        <dbReference type="ChEBI" id="CHEBI:29105"/>
    </cofactor>
</comment>
<dbReference type="STRING" id="2018661.A0A2A2L3C8"/>
<keyword evidence="6" id="KW-0862">Zinc</keyword>
<dbReference type="Gene3D" id="3.30.830.10">
    <property type="entry name" value="Metalloenzyme, LuxS/M16 peptidase-like"/>
    <property type="match status" value="2"/>
</dbReference>
<dbReference type="OrthoDB" id="10251424at2759"/>
<dbReference type="Pfam" id="PF00675">
    <property type="entry name" value="Peptidase_M16"/>
    <property type="match status" value="1"/>
</dbReference>
<evidence type="ECO:0000256" key="7">
    <source>
        <dbReference type="ARBA" id="ARBA00023049"/>
    </source>
</evidence>
<dbReference type="Pfam" id="PF05193">
    <property type="entry name" value="Peptidase_M16_C"/>
    <property type="match status" value="1"/>
</dbReference>
<evidence type="ECO:0008006" key="13">
    <source>
        <dbReference type="Google" id="ProtNLM"/>
    </source>
</evidence>
<evidence type="ECO:0000256" key="3">
    <source>
        <dbReference type="ARBA" id="ARBA00022670"/>
    </source>
</evidence>
<keyword evidence="7" id="KW-0482">Metalloprotease</keyword>
<reference evidence="11 12" key="1">
    <citation type="journal article" date="2017" name="Curr. Biol.">
        <title>Genome architecture and evolution of a unichromosomal asexual nematode.</title>
        <authorList>
            <person name="Fradin H."/>
            <person name="Zegar C."/>
            <person name="Gutwein M."/>
            <person name="Lucas J."/>
            <person name="Kovtun M."/>
            <person name="Corcoran D."/>
            <person name="Baugh L.R."/>
            <person name="Kiontke K."/>
            <person name="Gunsalus K."/>
            <person name="Fitch D.H."/>
            <person name="Piano F."/>
        </authorList>
    </citation>
    <scope>NUCLEOTIDE SEQUENCE [LARGE SCALE GENOMIC DNA]</scope>
    <source>
        <strain evidence="11">PF1309</strain>
    </source>
</reference>
<keyword evidence="5" id="KW-0378">Hydrolase</keyword>
<comment type="subcellular location">
    <subcellularLocation>
        <location evidence="2">Mitochondrion</location>
    </subcellularLocation>
</comment>